<dbReference type="PANTHER" id="PTHR30349">
    <property type="entry name" value="PHAGE INTEGRASE-RELATED"/>
    <property type="match status" value="1"/>
</dbReference>
<dbReference type="InterPro" id="IPR004107">
    <property type="entry name" value="Integrase_SAM-like_N"/>
</dbReference>
<dbReference type="Gene3D" id="1.10.150.130">
    <property type="match status" value="1"/>
</dbReference>
<gene>
    <name evidence="8" type="ORF">AN477_07830</name>
</gene>
<dbReference type="STRING" id="471514.AN477_07830"/>
<accession>A0A0P9CN18</accession>
<evidence type="ECO:0000256" key="2">
    <source>
        <dbReference type="ARBA" id="ARBA00022908"/>
    </source>
</evidence>
<keyword evidence="4" id="KW-0233">DNA recombination</keyword>
<dbReference type="InterPro" id="IPR002104">
    <property type="entry name" value="Integrase_catalytic"/>
</dbReference>
<evidence type="ECO:0000313" key="8">
    <source>
        <dbReference type="EMBL" id="KPV44306.1"/>
    </source>
</evidence>
<dbReference type="PANTHER" id="PTHR30349:SF41">
    <property type="entry name" value="INTEGRASE_RECOMBINASE PROTEIN MJ0367-RELATED"/>
    <property type="match status" value="1"/>
</dbReference>
<dbReference type="InterPro" id="IPR013762">
    <property type="entry name" value="Integrase-like_cat_sf"/>
</dbReference>
<dbReference type="GO" id="GO:0003677">
    <property type="term" value="F:DNA binding"/>
    <property type="evidence" value="ECO:0007669"/>
    <property type="project" value="UniProtKB-UniRule"/>
</dbReference>
<dbReference type="InterPro" id="IPR044068">
    <property type="entry name" value="CB"/>
</dbReference>
<comment type="similarity">
    <text evidence="1">Belongs to the 'phage' integrase family.</text>
</comment>
<dbReference type="Proteomes" id="UP000050482">
    <property type="component" value="Unassembled WGS sequence"/>
</dbReference>
<dbReference type="EMBL" id="LJCO01000037">
    <property type="protein sequence ID" value="KPV44306.1"/>
    <property type="molecule type" value="Genomic_DNA"/>
</dbReference>
<evidence type="ECO:0000259" key="6">
    <source>
        <dbReference type="PROSITE" id="PS51898"/>
    </source>
</evidence>
<dbReference type="InterPro" id="IPR010998">
    <property type="entry name" value="Integrase_recombinase_N"/>
</dbReference>
<dbReference type="Pfam" id="PF00589">
    <property type="entry name" value="Phage_integrase"/>
    <property type="match status" value="1"/>
</dbReference>
<organism evidence="8 9">
    <name type="scientific">Alicyclobacillus ferrooxydans</name>
    <dbReference type="NCBI Taxonomy" id="471514"/>
    <lineage>
        <taxon>Bacteria</taxon>
        <taxon>Bacillati</taxon>
        <taxon>Bacillota</taxon>
        <taxon>Bacilli</taxon>
        <taxon>Bacillales</taxon>
        <taxon>Alicyclobacillaceae</taxon>
        <taxon>Alicyclobacillus</taxon>
    </lineage>
</organism>
<dbReference type="InterPro" id="IPR011010">
    <property type="entry name" value="DNA_brk_join_enz"/>
</dbReference>
<feature type="domain" description="Tyr recombinase" evidence="6">
    <location>
        <begin position="120"/>
        <end position="299"/>
    </location>
</feature>
<dbReference type="PROSITE" id="PS51900">
    <property type="entry name" value="CB"/>
    <property type="match status" value="1"/>
</dbReference>
<dbReference type="PROSITE" id="PS51898">
    <property type="entry name" value="TYR_RECOMBINASE"/>
    <property type="match status" value="1"/>
</dbReference>
<sequence>MPSSHVGIYQNLRRQLDKLFRHVNQGSIETRYRYFEATDRFCQFVAERFRLQKFENVQGKHLIAYLQHMQEKGLRASTIKTDLSAIRFFHDQTNSRYELPDNKAIGQQFGASIERRHFGQIARAWSDSEYRNALELTAAQGKPQIGRLMEFARVLGLRLHETTRLTTPILRKALNDGYLTIKGKGGLVRNVPLTGTSRIVIQKTLQEYGRQRQSRLFVGPSEKAHQVNKQVENWVYTHRDRFTEGEVRLTFHGLRHAYAQERYSYHLQREGGDEKAARMAVSRELGHGRDEVTRIYLAK</sequence>
<evidence type="ECO:0008006" key="10">
    <source>
        <dbReference type="Google" id="ProtNLM"/>
    </source>
</evidence>
<proteinExistence type="inferred from homology"/>
<name>A0A0P9CN18_9BACL</name>
<keyword evidence="9" id="KW-1185">Reference proteome</keyword>
<evidence type="ECO:0000256" key="5">
    <source>
        <dbReference type="PROSITE-ProRule" id="PRU01248"/>
    </source>
</evidence>
<dbReference type="GO" id="GO:0015074">
    <property type="term" value="P:DNA integration"/>
    <property type="evidence" value="ECO:0007669"/>
    <property type="project" value="UniProtKB-KW"/>
</dbReference>
<evidence type="ECO:0000256" key="1">
    <source>
        <dbReference type="ARBA" id="ARBA00008857"/>
    </source>
</evidence>
<dbReference type="InterPro" id="IPR050090">
    <property type="entry name" value="Tyrosine_recombinase_XerCD"/>
</dbReference>
<dbReference type="Gene3D" id="1.10.443.10">
    <property type="entry name" value="Intergrase catalytic core"/>
    <property type="match status" value="1"/>
</dbReference>
<keyword evidence="3 5" id="KW-0238">DNA-binding</keyword>
<dbReference type="GO" id="GO:0006310">
    <property type="term" value="P:DNA recombination"/>
    <property type="evidence" value="ECO:0007669"/>
    <property type="project" value="UniProtKB-KW"/>
</dbReference>
<protein>
    <recommendedName>
        <fullName evidence="10">Integrase</fullName>
    </recommendedName>
</protein>
<evidence type="ECO:0000256" key="4">
    <source>
        <dbReference type="ARBA" id="ARBA00023172"/>
    </source>
</evidence>
<comment type="caution">
    <text evidence="8">The sequence shown here is derived from an EMBL/GenBank/DDBJ whole genome shotgun (WGS) entry which is preliminary data.</text>
</comment>
<keyword evidence="2" id="KW-0229">DNA integration</keyword>
<dbReference type="CDD" id="cd00397">
    <property type="entry name" value="DNA_BRE_C"/>
    <property type="match status" value="1"/>
</dbReference>
<evidence type="ECO:0000313" key="9">
    <source>
        <dbReference type="Proteomes" id="UP000050482"/>
    </source>
</evidence>
<dbReference type="PATRIC" id="fig|471514.4.peg.4478"/>
<dbReference type="AlphaFoldDB" id="A0A0P9CN18"/>
<dbReference type="SUPFAM" id="SSF56349">
    <property type="entry name" value="DNA breaking-rejoining enzymes"/>
    <property type="match status" value="1"/>
</dbReference>
<evidence type="ECO:0000256" key="3">
    <source>
        <dbReference type="ARBA" id="ARBA00023125"/>
    </source>
</evidence>
<evidence type="ECO:0000259" key="7">
    <source>
        <dbReference type="PROSITE" id="PS51900"/>
    </source>
</evidence>
<reference evidence="8 9" key="1">
    <citation type="submission" date="2015-09" db="EMBL/GenBank/DDBJ databases">
        <title>Draft genome sequence of Alicyclobacillus ferrooxydans DSM 22381.</title>
        <authorList>
            <person name="Hemp J."/>
        </authorList>
    </citation>
    <scope>NUCLEOTIDE SEQUENCE [LARGE SCALE GENOMIC DNA]</scope>
    <source>
        <strain evidence="8 9">TC-34</strain>
    </source>
</reference>
<feature type="domain" description="Core-binding (CB)" evidence="7">
    <location>
        <begin position="10"/>
        <end position="94"/>
    </location>
</feature>
<dbReference type="OrthoDB" id="107900at2"/>
<dbReference type="Pfam" id="PF13495">
    <property type="entry name" value="Phage_int_SAM_4"/>
    <property type="match status" value="1"/>
</dbReference>